<evidence type="ECO:0000256" key="7">
    <source>
        <dbReference type="ARBA" id="ARBA00022792"/>
    </source>
</evidence>
<feature type="transmembrane region" description="Helical" evidence="14">
    <location>
        <begin position="109"/>
        <end position="130"/>
    </location>
</feature>
<feature type="transmembrane region" description="Helical" evidence="14">
    <location>
        <begin position="224"/>
        <end position="251"/>
    </location>
</feature>
<comment type="subcellular location">
    <subcellularLocation>
        <location evidence="2 12">Mitochondrion inner membrane</location>
        <topology evidence="2 12">Multi-pass membrane protein</topology>
    </subcellularLocation>
</comment>
<dbReference type="EMBL" id="OK183534">
    <property type="protein sequence ID" value="UEK75917.1"/>
    <property type="molecule type" value="Genomic_DNA"/>
</dbReference>
<dbReference type="HAMAP" id="MF_01350">
    <property type="entry name" value="NDH1_NuoH"/>
    <property type="match status" value="1"/>
</dbReference>
<keyword evidence="9 13" id="KW-0830">Ubiquinone</keyword>
<evidence type="ECO:0000256" key="3">
    <source>
        <dbReference type="ARBA" id="ARBA00010535"/>
    </source>
</evidence>
<keyword evidence="12" id="KW-0520">NAD</keyword>
<dbReference type="InterPro" id="IPR001694">
    <property type="entry name" value="NADH_UbQ_OxRdtase_su1/FPO"/>
</dbReference>
<keyword evidence="10 13" id="KW-0496">Mitochondrion</keyword>
<dbReference type="GO" id="GO:0003954">
    <property type="term" value="F:NADH dehydrogenase activity"/>
    <property type="evidence" value="ECO:0007669"/>
    <property type="project" value="TreeGrafter"/>
</dbReference>
<comment type="similarity">
    <text evidence="3 12">Belongs to the complex I subunit 1 family.</text>
</comment>
<evidence type="ECO:0000256" key="6">
    <source>
        <dbReference type="ARBA" id="ARBA00022692"/>
    </source>
</evidence>
<protein>
    <recommendedName>
        <fullName evidence="4 13">NADH-ubiquinone oxidoreductase chain 1</fullName>
        <ecNumber evidence="13">7.1.1.2</ecNumber>
    </recommendedName>
</protein>
<gene>
    <name evidence="15" type="primary">nad1</name>
</gene>
<proteinExistence type="inferred from homology"/>
<geneLocation type="mitochondrion" evidence="15"/>
<dbReference type="EC" id="7.1.1.2" evidence="13"/>
<evidence type="ECO:0000256" key="11">
    <source>
        <dbReference type="ARBA" id="ARBA00023136"/>
    </source>
</evidence>
<dbReference type="Pfam" id="PF00146">
    <property type="entry name" value="NADHdh"/>
    <property type="match status" value="1"/>
</dbReference>
<dbReference type="InterPro" id="IPR018086">
    <property type="entry name" value="NADH_UbQ_OxRdtase_su1_CS"/>
</dbReference>
<organism evidence="15">
    <name type="scientific">Meranoplus bicolor</name>
    <dbReference type="NCBI Taxonomy" id="611886"/>
    <lineage>
        <taxon>Eukaryota</taxon>
        <taxon>Metazoa</taxon>
        <taxon>Ecdysozoa</taxon>
        <taxon>Arthropoda</taxon>
        <taxon>Hexapoda</taxon>
        <taxon>Insecta</taxon>
        <taxon>Pterygota</taxon>
        <taxon>Neoptera</taxon>
        <taxon>Endopterygota</taxon>
        <taxon>Hymenoptera</taxon>
        <taxon>Apocrita</taxon>
        <taxon>Aculeata</taxon>
        <taxon>Formicoidea</taxon>
        <taxon>Formicidae</taxon>
        <taxon>Myrmicinae</taxon>
        <taxon>Meranoplus</taxon>
    </lineage>
</organism>
<keyword evidence="6 12" id="KW-0812">Transmembrane</keyword>
<name>A0A8K1RDQ8_9HYME</name>
<feature type="transmembrane region" description="Helical" evidence="14">
    <location>
        <begin position="180"/>
        <end position="203"/>
    </location>
</feature>
<comment type="catalytic activity">
    <reaction evidence="13">
        <text>a ubiquinone + NADH + 5 H(+)(in) = a ubiquinol + NAD(+) + 4 H(+)(out)</text>
        <dbReference type="Rhea" id="RHEA:29091"/>
        <dbReference type="Rhea" id="RHEA-COMP:9565"/>
        <dbReference type="Rhea" id="RHEA-COMP:9566"/>
        <dbReference type="ChEBI" id="CHEBI:15378"/>
        <dbReference type="ChEBI" id="CHEBI:16389"/>
        <dbReference type="ChEBI" id="CHEBI:17976"/>
        <dbReference type="ChEBI" id="CHEBI:57540"/>
        <dbReference type="ChEBI" id="CHEBI:57945"/>
        <dbReference type="EC" id="7.1.1.2"/>
    </reaction>
</comment>
<evidence type="ECO:0000256" key="14">
    <source>
        <dbReference type="SAM" id="Phobius"/>
    </source>
</evidence>
<dbReference type="GO" id="GO:0009060">
    <property type="term" value="P:aerobic respiration"/>
    <property type="evidence" value="ECO:0007669"/>
    <property type="project" value="TreeGrafter"/>
</dbReference>
<keyword evidence="8 14" id="KW-1133">Transmembrane helix</keyword>
<evidence type="ECO:0000256" key="5">
    <source>
        <dbReference type="ARBA" id="ARBA00022448"/>
    </source>
</evidence>
<comment type="function">
    <text evidence="1">Core subunit of the mitochondrial membrane respiratory chain NADH dehydrogenase (Complex I) that is believed to belong to the minimal assembly required for catalysis. Complex I functions in the transfer of electrons from NADH to the respiratory chain. The immediate electron acceptor for the enzyme is believed to be ubiquinone.</text>
</comment>
<evidence type="ECO:0000256" key="10">
    <source>
        <dbReference type="ARBA" id="ARBA00023128"/>
    </source>
</evidence>
<evidence type="ECO:0000313" key="15">
    <source>
        <dbReference type="EMBL" id="UEK75917.1"/>
    </source>
</evidence>
<evidence type="ECO:0000256" key="9">
    <source>
        <dbReference type="ARBA" id="ARBA00023075"/>
    </source>
</evidence>
<evidence type="ECO:0000256" key="4">
    <source>
        <dbReference type="ARBA" id="ARBA00021009"/>
    </source>
</evidence>
<feature type="transmembrane region" description="Helical" evidence="14">
    <location>
        <begin position="257"/>
        <end position="278"/>
    </location>
</feature>
<sequence length="317" mass="37898">MMNYYNYMILNLVGLFMMIILVLVGVAFLTLLERKILGYVQLRKGPNKVGILGIFQPFSDAIKLFNKEFLFIFKSNYYLFYMSPIFMFFFMLMMWLMVPYITNIYYMNYSLLLIFVVMTLMGYMVILMGWSSNSLYSLVGSVRVIAQMLSYEVSFIMIILILMILGESYSFLDFLEWQKYFWFMVILWPVFIVFFISILAELNRSPMDFVEGESELVSGFNIEYFSGGFALIFMAEYGMIIFFSYMVLVLFTNLMYFWLYMYVFLNLMISLIILMRGLLPRMRYDELMYLCWKIILPLVLNYMVVILSFKLVFVFMF</sequence>
<feature type="transmembrane region" description="Helical" evidence="14">
    <location>
        <begin position="77"/>
        <end position="97"/>
    </location>
</feature>
<accession>A0A8K1RDQ8</accession>
<dbReference type="PROSITE" id="PS00667">
    <property type="entry name" value="COMPLEX1_ND1_1"/>
    <property type="match status" value="1"/>
</dbReference>
<feature type="transmembrane region" description="Helical" evidence="14">
    <location>
        <begin position="290"/>
        <end position="316"/>
    </location>
</feature>
<evidence type="ECO:0000256" key="8">
    <source>
        <dbReference type="ARBA" id="ARBA00022989"/>
    </source>
</evidence>
<keyword evidence="7" id="KW-0999">Mitochondrion inner membrane</keyword>
<keyword evidence="5" id="KW-0813">Transport</keyword>
<reference evidence="15" key="1">
    <citation type="submission" date="2021-09" db="EMBL/GenBank/DDBJ databases">
        <title>The complete mitochondrial genome of the myrmicine ant Meranoplus bicolor (Hymenoptera: Formicidae): novel gene arrangement and phylogenetic implications.</title>
        <authorList>
            <person name="He J."/>
            <person name="Yue X.-Y."/>
            <person name="Zhou H."/>
            <person name="Chang Y."/>
            <person name="Qian Z.-Q."/>
        </authorList>
    </citation>
    <scope>NUCLEOTIDE SEQUENCE</scope>
</reference>
<evidence type="ECO:0000256" key="12">
    <source>
        <dbReference type="RuleBase" id="RU000471"/>
    </source>
</evidence>
<dbReference type="GO" id="GO:0008137">
    <property type="term" value="F:NADH dehydrogenase (ubiquinone) activity"/>
    <property type="evidence" value="ECO:0007669"/>
    <property type="project" value="UniProtKB-EC"/>
</dbReference>
<dbReference type="PANTHER" id="PTHR11432">
    <property type="entry name" value="NADH DEHYDROGENASE SUBUNIT 1"/>
    <property type="match status" value="1"/>
</dbReference>
<dbReference type="AlphaFoldDB" id="A0A8K1RDQ8"/>
<evidence type="ECO:0000256" key="2">
    <source>
        <dbReference type="ARBA" id="ARBA00004448"/>
    </source>
</evidence>
<dbReference type="GO" id="GO:0005743">
    <property type="term" value="C:mitochondrial inner membrane"/>
    <property type="evidence" value="ECO:0007669"/>
    <property type="project" value="UniProtKB-SubCell"/>
</dbReference>
<feature type="transmembrane region" description="Helical" evidence="14">
    <location>
        <begin position="12"/>
        <end position="32"/>
    </location>
</feature>
<evidence type="ECO:0000256" key="13">
    <source>
        <dbReference type="RuleBase" id="RU000473"/>
    </source>
</evidence>
<evidence type="ECO:0000256" key="1">
    <source>
        <dbReference type="ARBA" id="ARBA00003257"/>
    </source>
</evidence>
<keyword evidence="11 14" id="KW-0472">Membrane</keyword>
<dbReference type="PANTHER" id="PTHR11432:SF3">
    <property type="entry name" value="NADH-UBIQUINONE OXIDOREDUCTASE CHAIN 1"/>
    <property type="match status" value="1"/>
</dbReference>
<feature type="transmembrane region" description="Helical" evidence="14">
    <location>
        <begin position="142"/>
        <end position="165"/>
    </location>
</feature>